<keyword evidence="2" id="KW-1185">Reference proteome</keyword>
<reference evidence="1 2" key="1">
    <citation type="submission" date="2022-10" db="EMBL/GenBank/DDBJ databases">
        <title>Pararhodobacter sp. nov., isolated from marine algae.</title>
        <authorList>
            <person name="Choi B.J."/>
            <person name="Kim J.M."/>
            <person name="Lee J.K."/>
            <person name="Choi D.G."/>
            <person name="Jeon C.O."/>
        </authorList>
    </citation>
    <scope>NUCLEOTIDE SEQUENCE [LARGE SCALE GENOMIC DNA]</scope>
    <source>
        <strain evidence="1 2">ZQ420</strain>
    </source>
</reference>
<evidence type="ECO:0000313" key="2">
    <source>
        <dbReference type="Proteomes" id="UP001208938"/>
    </source>
</evidence>
<protein>
    <submittedName>
        <fullName evidence="1">Uncharacterized protein</fullName>
    </submittedName>
</protein>
<proteinExistence type="predicted"/>
<comment type="caution">
    <text evidence="1">The sequence shown here is derived from an EMBL/GenBank/DDBJ whole genome shotgun (WGS) entry which is preliminary data.</text>
</comment>
<name>A0ABT3GU20_9RHOB</name>
<dbReference type="EMBL" id="JAPDFL010000001">
    <property type="protein sequence ID" value="MCW1931022.1"/>
    <property type="molecule type" value="Genomic_DNA"/>
</dbReference>
<organism evidence="1 2">
    <name type="scientific">Pararhodobacter zhoushanensis</name>
    <dbReference type="NCBI Taxonomy" id="2479545"/>
    <lineage>
        <taxon>Bacteria</taxon>
        <taxon>Pseudomonadati</taxon>
        <taxon>Pseudomonadota</taxon>
        <taxon>Alphaproteobacteria</taxon>
        <taxon>Rhodobacterales</taxon>
        <taxon>Paracoccaceae</taxon>
        <taxon>Pararhodobacter</taxon>
    </lineage>
</organism>
<dbReference type="RefSeq" id="WP_264504179.1">
    <property type="nucleotide sequence ID" value="NZ_JAPDFL010000001.1"/>
</dbReference>
<accession>A0ABT3GU20</accession>
<dbReference type="Proteomes" id="UP001208938">
    <property type="component" value="Unassembled WGS sequence"/>
</dbReference>
<gene>
    <name evidence="1" type="ORF">OKW52_01725</name>
</gene>
<sequence>MTEKPLQSVEAPVTPAQNDVTKTRNCLRCGTAFVSEGFGERICKRCKGQKAWRNAAPSGSRR</sequence>
<evidence type="ECO:0000313" key="1">
    <source>
        <dbReference type="EMBL" id="MCW1931022.1"/>
    </source>
</evidence>